<dbReference type="PANTHER" id="PTHR43762:SF1">
    <property type="entry name" value="D-ARABINONO-1,4-LACTONE OXIDASE"/>
    <property type="match status" value="1"/>
</dbReference>
<dbReference type="InterPro" id="IPR016166">
    <property type="entry name" value="FAD-bd_PCMH"/>
</dbReference>
<dbReference type="Gene3D" id="3.30.43.10">
    <property type="entry name" value="Uridine Diphospho-n-acetylenolpyruvylglucosamine Reductase, domain 2"/>
    <property type="match status" value="1"/>
</dbReference>
<protein>
    <submittedName>
        <fullName evidence="3">FAD-binding protein</fullName>
    </submittedName>
</protein>
<dbReference type="Gene3D" id="3.30.70.2520">
    <property type="match status" value="1"/>
</dbReference>
<dbReference type="PANTHER" id="PTHR43762">
    <property type="entry name" value="L-GULONOLACTONE OXIDASE"/>
    <property type="match status" value="1"/>
</dbReference>
<evidence type="ECO:0000259" key="2">
    <source>
        <dbReference type="PROSITE" id="PS51387"/>
    </source>
</evidence>
<dbReference type="Pfam" id="PF01565">
    <property type="entry name" value="FAD_binding_4"/>
    <property type="match status" value="1"/>
</dbReference>
<proteinExistence type="predicted"/>
<dbReference type="EMBL" id="CP088295">
    <property type="protein sequence ID" value="UUY03341.1"/>
    <property type="molecule type" value="Genomic_DNA"/>
</dbReference>
<reference evidence="4" key="1">
    <citation type="submission" date="2021-11" db="EMBL/GenBank/DDBJ databases">
        <title>Cultivation dependent microbiological survey of springs from the worlds oldest radium mine currently devoted to the extraction of radon-saturated water.</title>
        <authorList>
            <person name="Kapinusova G."/>
            <person name="Smrhova T."/>
            <person name="Strejcek M."/>
            <person name="Suman J."/>
            <person name="Jani K."/>
            <person name="Pajer P."/>
            <person name="Uhlik O."/>
        </authorList>
    </citation>
    <scope>NUCLEOTIDE SEQUENCE [LARGE SCALE GENOMIC DNA]</scope>
    <source>
        <strain evidence="4">J379</strain>
    </source>
</reference>
<accession>A0ABY5PFE2</accession>
<dbReference type="InterPro" id="IPR016171">
    <property type="entry name" value="Vanillyl_alc_oxidase_C-sub2"/>
</dbReference>
<dbReference type="RefSeq" id="WP_353863849.1">
    <property type="nucleotide sequence ID" value="NZ_CP088295.1"/>
</dbReference>
<evidence type="ECO:0000313" key="3">
    <source>
        <dbReference type="EMBL" id="UUY03341.1"/>
    </source>
</evidence>
<dbReference type="Gene3D" id="3.30.465.10">
    <property type="match status" value="1"/>
</dbReference>
<feature type="domain" description="FAD-binding PCMH-type" evidence="2">
    <location>
        <begin position="9"/>
        <end position="179"/>
    </location>
</feature>
<gene>
    <name evidence="3" type="ORF">LRS13_22150</name>
</gene>
<dbReference type="InterPro" id="IPR036318">
    <property type="entry name" value="FAD-bd_PCMH-like_sf"/>
</dbReference>
<dbReference type="InterPro" id="IPR010031">
    <property type="entry name" value="FAD_lactone_oxidase-like"/>
</dbReference>
<sequence length="429" mass="47143">MWENWSGEQRCVPARIAEPDGIEAVVAEITAARAAGHTLRPVGSGHSFTGLVPTDGVLLSLRRMDRLLHVDRERRRVRVQAGMPLHRLNDELARHGLALENLGDIDRQTIAGAIATGTHGTGAGYGNLASLVEGLTLVTGTGDVLPCSRDEDPELWRAARVSLGALGVVCEVELRCVDAFTLHGVDAPAPLEATVAALDDLTGGAEHFEFFCFPHTDTALTRTNRKVDAAPAPPGAVKAWASDILLTNHVFRAACEVGRARPALIPRVNRALTRAVGHDERTDRSDRIFASPRLVRFVEMEYALPRAALPDVLRRARAWIEDTGFAVNFPMEVRFGAGDDALLSPAFERDSAYLAIHVFRGMAWEPYFRAVEAICDEHDGRPHWGKRHFQTADTLRTRYPAWDRFAAVRARCDPDRVFANTHLDRVLGA</sequence>
<dbReference type="InterPro" id="IPR007173">
    <property type="entry name" value="ALO_C"/>
</dbReference>
<dbReference type="NCBIfam" id="TIGR01679">
    <property type="entry name" value="bact_FAD_ox"/>
    <property type="match status" value="1"/>
</dbReference>
<dbReference type="Gene3D" id="1.10.45.10">
    <property type="entry name" value="Vanillyl-alcohol Oxidase, Chain A, domain 4"/>
    <property type="match status" value="1"/>
</dbReference>
<dbReference type="PIRSF" id="PIRSF000136">
    <property type="entry name" value="LGO_GLO"/>
    <property type="match status" value="1"/>
</dbReference>
<keyword evidence="4" id="KW-1185">Reference proteome</keyword>
<keyword evidence="1" id="KW-0560">Oxidoreductase</keyword>
<dbReference type="InterPro" id="IPR006094">
    <property type="entry name" value="Oxid_FAD_bind_N"/>
</dbReference>
<dbReference type="PROSITE" id="PS51387">
    <property type="entry name" value="FAD_PCMH"/>
    <property type="match status" value="1"/>
</dbReference>
<dbReference type="Pfam" id="PF04030">
    <property type="entry name" value="ALO"/>
    <property type="match status" value="1"/>
</dbReference>
<name>A0ABY5PFE2_9ACTN</name>
<dbReference type="InterPro" id="IPR016169">
    <property type="entry name" value="FAD-bd_PCMH_sub2"/>
</dbReference>
<organism evidence="3 4">
    <name type="scientific">Svornostia abyssi</name>
    <dbReference type="NCBI Taxonomy" id="2898438"/>
    <lineage>
        <taxon>Bacteria</taxon>
        <taxon>Bacillati</taxon>
        <taxon>Actinomycetota</taxon>
        <taxon>Thermoleophilia</taxon>
        <taxon>Solirubrobacterales</taxon>
        <taxon>Baekduiaceae</taxon>
        <taxon>Svornostia</taxon>
    </lineage>
</organism>
<dbReference type="SUPFAM" id="SSF56176">
    <property type="entry name" value="FAD-binding/transporter-associated domain-like"/>
    <property type="match status" value="1"/>
</dbReference>
<evidence type="ECO:0000313" key="4">
    <source>
        <dbReference type="Proteomes" id="UP001058860"/>
    </source>
</evidence>
<evidence type="ECO:0000256" key="1">
    <source>
        <dbReference type="ARBA" id="ARBA00023002"/>
    </source>
</evidence>
<dbReference type="Proteomes" id="UP001058860">
    <property type="component" value="Chromosome"/>
</dbReference>
<dbReference type="InterPro" id="IPR016167">
    <property type="entry name" value="FAD-bd_PCMH_sub1"/>
</dbReference>